<dbReference type="Pfam" id="PF00892">
    <property type="entry name" value="EamA"/>
    <property type="match status" value="2"/>
</dbReference>
<feature type="transmembrane region" description="Helical" evidence="5">
    <location>
        <begin position="172"/>
        <end position="191"/>
    </location>
</feature>
<dbReference type="InterPro" id="IPR000620">
    <property type="entry name" value="EamA_dom"/>
</dbReference>
<evidence type="ECO:0000259" key="6">
    <source>
        <dbReference type="Pfam" id="PF00892"/>
    </source>
</evidence>
<dbReference type="EMBL" id="CP089983">
    <property type="protein sequence ID" value="WXB04019.1"/>
    <property type="molecule type" value="Genomic_DNA"/>
</dbReference>
<feature type="domain" description="EamA" evidence="6">
    <location>
        <begin position="7"/>
        <end position="132"/>
    </location>
</feature>
<evidence type="ECO:0000256" key="5">
    <source>
        <dbReference type="SAM" id="Phobius"/>
    </source>
</evidence>
<keyword evidence="4 5" id="KW-0472">Membrane</keyword>
<comment type="subcellular location">
    <subcellularLocation>
        <location evidence="1">Membrane</location>
        <topology evidence="1">Multi-pass membrane protein</topology>
    </subcellularLocation>
</comment>
<evidence type="ECO:0000256" key="1">
    <source>
        <dbReference type="ARBA" id="ARBA00004141"/>
    </source>
</evidence>
<evidence type="ECO:0000313" key="8">
    <source>
        <dbReference type="Proteomes" id="UP001374803"/>
    </source>
</evidence>
<dbReference type="PANTHER" id="PTHR32322">
    <property type="entry name" value="INNER MEMBRANE TRANSPORTER"/>
    <property type="match status" value="1"/>
</dbReference>
<evidence type="ECO:0000313" key="7">
    <source>
        <dbReference type="EMBL" id="WXB04019.1"/>
    </source>
</evidence>
<dbReference type="SUPFAM" id="SSF103481">
    <property type="entry name" value="Multidrug resistance efflux transporter EmrE"/>
    <property type="match status" value="2"/>
</dbReference>
<feature type="transmembrane region" description="Helical" evidence="5">
    <location>
        <begin position="61"/>
        <end position="83"/>
    </location>
</feature>
<sequence>MMRSRDIALAVLVMAVWGFNFIAIHVGLGHFPPLLFCALRFGLSAIPALFFVGRPQVAWRWVFAVALALGVVKFSLLFAGMAAGMPAGLSALVLQSQAFFTMIFAVLLLRERLSTRQVAGMVIAALGIALVAVRLGPDRPAHAFVLCIAAAAAWGVANIALRKAAAPDMLRFMVWVSAAAAPVLVVLSLLVEGPAADLAALQSIDVAGVGALVYIAFVSTLFGFGVWGSLIRQYGASTVAPFSMLVPFFAMGSGALVLGESLHATDILGGATVLFGVLFGTLPRRGRAGEGGPIHQAARSV</sequence>
<proteinExistence type="predicted"/>
<reference evidence="7" key="1">
    <citation type="submission" date="2021-12" db="EMBL/GenBank/DDBJ databases">
        <title>Discovery of the Pendulisporaceae a myxobacterial family with distinct sporulation behavior and unique specialized metabolism.</title>
        <authorList>
            <person name="Garcia R."/>
            <person name="Popoff A."/>
            <person name="Bader C.D."/>
            <person name="Loehr J."/>
            <person name="Walesch S."/>
            <person name="Walt C."/>
            <person name="Boldt J."/>
            <person name="Bunk B."/>
            <person name="Haeckl F.J.F.P.J."/>
            <person name="Gunesch A.P."/>
            <person name="Birkelbach J."/>
            <person name="Nuebel U."/>
            <person name="Pietschmann T."/>
            <person name="Bach T."/>
            <person name="Mueller R."/>
        </authorList>
    </citation>
    <scope>NUCLEOTIDE SEQUENCE</scope>
    <source>
        <strain evidence="7">MSr11367</strain>
    </source>
</reference>
<keyword evidence="3 5" id="KW-1133">Transmembrane helix</keyword>
<dbReference type="PANTHER" id="PTHR32322:SF9">
    <property type="entry name" value="AMINO-ACID METABOLITE EFFLUX PUMP-RELATED"/>
    <property type="match status" value="1"/>
</dbReference>
<feature type="domain" description="EamA" evidence="6">
    <location>
        <begin position="145"/>
        <end position="279"/>
    </location>
</feature>
<dbReference type="InterPro" id="IPR050638">
    <property type="entry name" value="AA-Vitamin_Transporters"/>
</dbReference>
<evidence type="ECO:0000256" key="3">
    <source>
        <dbReference type="ARBA" id="ARBA00022989"/>
    </source>
</evidence>
<evidence type="ECO:0000256" key="2">
    <source>
        <dbReference type="ARBA" id="ARBA00022692"/>
    </source>
</evidence>
<dbReference type="RefSeq" id="WP_394833654.1">
    <property type="nucleotide sequence ID" value="NZ_CP089929.1"/>
</dbReference>
<protein>
    <submittedName>
        <fullName evidence="7">EamA family transporter</fullName>
    </submittedName>
</protein>
<feature type="transmembrane region" description="Helical" evidence="5">
    <location>
        <begin position="89"/>
        <end position="109"/>
    </location>
</feature>
<dbReference type="Proteomes" id="UP001374803">
    <property type="component" value="Chromosome"/>
</dbReference>
<feature type="transmembrane region" description="Helical" evidence="5">
    <location>
        <begin position="7"/>
        <end position="27"/>
    </location>
</feature>
<organism evidence="7 8">
    <name type="scientific">Pendulispora rubella</name>
    <dbReference type="NCBI Taxonomy" id="2741070"/>
    <lineage>
        <taxon>Bacteria</taxon>
        <taxon>Pseudomonadati</taxon>
        <taxon>Myxococcota</taxon>
        <taxon>Myxococcia</taxon>
        <taxon>Myxococcales</taxon>
        <taxon>Sorangiineae</taxon>
        <taxon>Pendulisporaceae</taxon>
        <taxon>Pendulispora</taxon>
    </lineage>
</organism>
<evidence type="ECO:0000256" key="4">
    <source>
        <dbReference type="ARBA" id="ARBA00023136"/>
    </source>
</evidence>
<feature type="transmembrane region" description="Helical" evidence="5">
    <location>
        <begin position="141"/>
        <end position="160"/>
    </location>
</feature>
<accession>A0ABZ2L381</accession>
<gene>
    <name evidence="7" type="ORF">LVJ94_44825</name>
</gene>
<feature type="transmembrane region" description="Helical" evidence="5">
    <location>
        <begin position="238"/>
        <end position="258"/>
    </location>
</feature>
<feature type="transmembrane region" description="Helical" evidence="5">
    <location>
        <begin position="118"/>
        <end position="135"/>
    </location>
</feature>
<name>A0ABZ2L381_9BACT</name>
<keyword evidence="2 5" id="KW-0812">Transmembrane</keyword>
<feature type="transmembrane region" description="Helical" evidence="5">
    <location>
        <begin position="264"/>
        <end position="282"/>
    </location>
</feature>
<feature type="transmembrane region" description="Helical" evidence="5">
    <location>
        <begin position="211"/>
        <end position="231"/>
    </location>
</feature>
<feature type="transmembrane region" description="Helical" evidence="5">
    <location>
        <begin position="33"/>
        <end position="52"/>
    </location>
</feature>
<dbReference type="InterPro" id="IPR037185">
    <property type="entry name" value="EmrE-like"/>
</dbReference>
<keyword evidence="8" id="KW-1185">Reference proteome</keyword>